<evidence type="ECO:0000313" key="3">
    <source>
        <dbReference type="EMBL" id="ABA24728.1"/>
    </source>
</evidence>
<feature type="domain" description="Reverse transcriptase" evidence="2">
    <location>
        <begin position="135"/>
        <end position="381"/>
    </location>
</feature>
<dbReference type="eggNOG" id="COG1403">
    <property type="taxonomic scope" value="Bacteria"/>
</dbReference>
<dbReference type="SMART" id="SM00507">
    <property type="entry name" value="HNHc"/>
    <property type="match status" value="1"/>
</dbReference>
<dbReference type="KEGG" id="ava:Ava_B0014"/>
<keyword evidence="4" id="KW-0808">Transferase</keyword>
<evidence type="ECO:0000313" key="5">
    <source>
        <dbReference type="Proteomes" id="UP000002533"/>
    </source>
</evidence>
<dbReference type="InterPro" id="IPR000477">
    <property type="entry name" value="RT_dom"/>
</dbReference>
<proteinExistence type="predicted"/>
<dbReference type="PROSITE" id="PS50878">
    <property type="entry name" value="RT_POL"/>
    <property type="match status" value="1"/>
</dbReference>
<dbReference type="InterPro" id="IPR025960">
    <property type="entry name" value="RVT_N"/>
</dbReference>
<organism evidence="4 5">
    <name type="scientific">Trichormus variabilis (strain ATCC 29413 / PCC 7937)</name>
    <name type="common">Anabaena variabilis</name>
    <dbReference type="NCBI Taxonomy" id="240292"/>
    <lineage>
        <taxon>Bacteria</taxon>
        <taxon>Bacillati</taxon>
        <taxon>Cyanobacteriota</taxon>
        <taxon>Cyanophyceae</taxon>
        <taxon>Nostocales</taxon>
        <taxon>Nostocaceae</taxon>
        <taxon>Trichormus</taxon>
    </lineage>
</organism>
<dbReference type="HOGENOM" id="CLU_013584_15_4_3"/>
<dbReference type="CDD" id="cd01651">
    <property type="entry name" value="RT_G2_intron"/>
    <property type="match status" value="1"/>
</dbReference>
<dbReference type="EMBL" id="CP000121">
    <property type="protein sequence ID" value="ABA25122.1"/>
    <property type="molecule type" value="Genomic_DNA"/>
</dbReference>
<dbReference type="KEGG" id="ava:Ava_C0033"/>
<dbReference type="InterPro" id="IPR003615">
    <property type="entry name" value="HNH_nuc"/>
</dbReference>
<gene>
    <name evidence="3" type="ordered locus">Ava_B0014</name>
    <name evidence="4" type="ordered locus">Ava_C0033</name>
</gene>
<accession>Q3M1M1</accession>
<geneLocation type="plasmid" evidence="5">
    <name>pAnaA</name>
</geneLocation>
<dbReference type="PANTHER" id="PTHR34047">
    <property type="entry name" value="NUCLEAR INTRON MATURASE 1, MITOCHONDRIAL-RELATED"/>
    <property type="match status" value="1"/>
</dbReference>
<protein>
    <submittedName>
        <fullName evidence="4">RNA-directed DNA polymerase</fullName>
        <ecNumber evidence="4">2.7.7.49</ecNumber>
    </submittedName>
</protein>
<dbReference type="GO" id="GO:0004519">
    <property type="term" value="F:endonuclease activity"/>
    <property type="evidence" value="ECO:0007669"/>
    <property type="project" value="InterPro"/>
</dbReference>
<feature type="compositionally biased region" description="Basic and acidic residues" evidence="1">
    <location>
        <begin position="36"/>
        <end position="52"/>
    </location>
</feature>
<keyword evidence="4" id="KW-0548">Nucleotidyltransferase</keyword>
<reference evidence="5" key="3">
    <citation type="journal article" date="2014" name="Stand. Genomic Sci.">
        <title>Complete genome sequence of Anabaena variabilis ATCC 29413.</title>
        <authorList>
            <person name="Thiel T."/>
            <person name="Pratte B.S."/>
            <person name="Zhong J."/>
            <person name="Goodwin L."/>
            <person name="Copeland A."/>
            <person name="Lucas S."/>
            <person name="Han C."/>
            <person name="Pitluck S."/>
            <person name="Land M.L."/>
            <person name="Kyrpides N.C."/>
            <person name="Woyke T."/>
        </authorList>
    </citation>
    <scope>NUCLEOTIDE SEQUENCE [LARGE SCALE GENOMIC DNA]</scope>
    <source>
        <strain evidence="5">ATCC 29413 / PCC 7937</strain>
    </source>
</reference>
<name>Q3M1M1_TRIV2</name>
<evidence type="ECO:0000313" key="4">
    <source>
        <dbReference type="EMBL" id="ABA25122.1"/>
    </source>
</evidence>
<dbReference type="SUPFAM" id="SSF56672">
    <property type="entry name" value="DNA/RNA polymerases"/>
    <property type="match status" value="1"/>
</dbReference>
<reference evidence="3" key="1">
    <citation type="submission" date="2005-09" db="EMBL/GenBank/DDBJ databases">
        <title>Complete sequence of Plasmid A of Anabaena variabilis ATCC 29413.</title>
        <authorList>
            <consortium name="US DOE Joint Genome Institute"/>
            <person name="Copeland A."/>
            <person name="Lucas S."/>
            <person name="Lapidus A."/>
            <person name="Barry K."/>
            <person name="Detter J.C."/>
            <person name="Glavina T."/>
            <person name="Hammon N."/>
            <person name="Israni S."/>
            <person name="Pitluck S."/>
            <person name="Saunders E.H."/>
            <person name="Schmutz J."/>
            <person name="Larimer F."/>
            <person name="Land M."/>
            <person name="Kyrpides N."/>
            <person name="Mavrommatis K."/>
            <person name="Richardson P."/>
        </authorList>
    </citation>
    <scope>NUCLEOTIDE SEQUENCE</scope>
    <source>
        <strain evidence="3">ATCC 29413</strain>
        <plasmid evidence="3">A</plasmid>
    </source>
</reference>
<dbReference type="GO" id="GO:0003964">
    <property type="term" value="F:RNA-directed DNA polymerase activity"/>
    <property type="evidence" value="ECO:0007669"/>
    <property type="project" value="UniProtKB-KW"/>
</dbReference>
<dbReference type="NCBIfam" id="TIGR04416">
    <property type="entry name" value="group_II_RT_mat"/>
    <property type="match status" value="1"/>
</dbReference>
<dbReference type="Pfam" id="PF01844">
    <property type="entry name" value="HNH"/>
    <property type="match status" value="1"/>
</dbReference>
<evidence type="ECO:0000259" key="2">
    <source>
        <dbReference type="PROSITE" id="PS50878"/>
    </source>
</evidence>
<geneLocation type="plasmid" evidence="4">
    <name>C</name>
</geneLocation>
<dbReference type="Proteomes" id="UP000002533">
    <property type="component" value="Plasmid pAnaC"/>
</dbReference>
<dbReference type="Pfam" id="PF00078">
    <property type="entry name" value="RVT_1"/>
    <property type="match status" value="1"/>
</dbReference>
<dbReference type="AlphaFoldDB" id="Q3M1M1"/>
<dbReference type="InterPro" id="IPR013597">
    <property type="entry name" value="Mat_intron_G2"/>
</dbReference>
<dbReference type="InterPro" id="IPR030931">
    <property type="entry name" value="Group_II_RT_mat"/>
</dbReference>
<dbReference type="InterPro" id="IPR002711">
    <property type="entry name" value="HNH"/>
</dbReference>
<dbReference type="EC" id="2.7.7.49" evidence="4"/>
<dbReference type="Pfam" id="PF08388">
    <property type="entry name" value="GIIM"/>
    <property type="match status" value="1"/>
</dbReference>
<dbReference type="GO" id="GO:0003676">
    <property type="term" value="F:nucleic acid binding"/>
    <property type="evidence" value="ECO:0007669"/>
    <property type="project" value="InterPro"/>
</dbReference>
<dbReference type="Pfam" id="PF13655">
    <property type="entry name" value="RVT_N"/>
    <property type="match status" value="1"/>
</dbReference>
<keyword evidence="4" id="KW-0614">Plasmid</keyword>
<dbReference type="PANTHER" id="PTHR34047:SF10">
    <property type="entry name" value="GROUP II INTRON-ASSOCIATED OPEN READING FRAME"/>
    <property type="match status" value="1"/>
</dbReference>
<dbReference type="InterPro" id="IPR043502">
    <property type="entry name" value="DNA/RNA_pol_sf"/>
</dbReference>
<dbReference type="CDD" id="cd00085">
    <property type="entry name" value="HNHc"/>
    <property type="match status" value="1"/>
</dbReference>
<dbReference type="Gene3D" id="1.10.30.50">
    <property type="match status" value="1"/>
</dbReference>
<dbReference type="EMBL" id="CP000119">
    <property type="protein sequence ID" value="ABA24728.1"/>
    <property type="molecule type" value="Genomic_DNA"/>
</dbReference>
<geneLocation type="plasmid" evidence="5">
    <name>pAnaC</name>
</geneLocation>
<dbReference type="InterPro" id="IPR051083">
    <property type="entry name" value="GrpII_Intron_Splice-Mob/Def"/>
</dbReference>
<sequence length="627" mass="71802">MCQKPKPRVMPGICRQTHDILEGIVSTSSNMSKAEPQFRMESEQDKPHKPRIDPTIQWQSIPWKKLERRVYKLQKRIYQAANREDVTTVRQLQKTLLKSWSAKCIAVRKVTQDNQGKKTAGVDGVKLLTPHQRLQLVKRLKLSSKANAVRRVWIPKPLTQEKRPLGIPTMYDRALQALVKMALEPEWEARFEPNSYGFRPGRSVHDAISAIYLNIKQKAKYVLDADICKCFERINHEALLTKLNTFPSLRRQIKAWLRAGVLDGDSLFPNLEGTPQGGVISPLLANIALHGLENQIKMAFPRIDRKINGKKRTIRPPALIRYADDFVVIHEDLSIVQKCQTLIADWLKGIGLELKPSKTSLTHTFQSYEGKLGFDFLGFHIRQYPVGNYLSAKNSYGQLLGFKTLITPSKDKLKQHLLHIARIIDTHALSPQETLISKLNPVIKGWANFYSIGVSSRAFSKADFLTYQKLRAWATNRCTHSSKHEIANKYWRVAQTNKWCFSTPDGHQLIKHSDTKIIRHVKVKDNRSPYDGDWVYWSCRMGHHPEAPTTVATLLKEQQGKCAHCGLFFRDGDLMEVDHVIPKSRKGKNSYNNLQLLHRHCHDTKTVTDGSISRSVLTQDYLEAHPF</sequence>
<reference evidence="4" key="2">
    <citation type="submission" date="2005-09" db="EMBL/GenBank/DDBJ databases">
        <title>Complete sequence of Plasmid C of Anabaena variabilis ATCC 29413.</title>
        <authorList>
            <consortium name="US DOE Joint Genome Institute"/>
            <person name="Copeland A."/>
            <person name="Lucas S."/>
            <person name="Lapidus A."/>
            <person name="Barry K."/>
            <person name="Detter J.C."/>
            <person name="Glavina T."/>
            <person name="Hammon N."/>
            <person name="Israni S."/>
            <person name="Pitluck S."/>
            <person name="Saunders E.H."/>
            <person name="Schmutz J."/>
            <person name="Larimer F."/>
            <person name="Land M."/>
            <person name="Kyrpides N."/>
            <person name="Mavrommatis K."/>
            <person name="Richardson P."/>
        </authorList>
    </citation>
    <scope>NUCLEOTIDE SEQUENCE</scope>
    <source>
        <strain evidence="4">ATCC 29413</strain>
        <plasmid evidence="4">C</plasmid>
    </source>
</reference>
<geneLocation type="plasmid" evidence="3">
    <name>A</name>
</geneLocation>
<keyword evidence="4" id="KW-0695">RNA-directed DNA polymerase</keyword>
<dbReference type="GO" id="GO:0008270">
    <property type="term" value="F:zinc ion binding"/>
    <property type="evidence" value="ECO:0007669"/>
    <property type="project" value="InterPro"/>
</dbReference>
<dbReference type="Proteomes" id="UP000002533">
    <property type="component" value="Plasmid pAnaA"/>
</dbReference>
<dbReference type="eggNOG" id="COG3344">
    <property type="taxonomic scope" value="Bacteria"/>
</dbReference>
<evidence type="ECO:0000256" key="1">
    <source>
        <dbReference type="SAM" id="MobiDB-lite"/>
    </source>
</evidence>
<feature type="region of interest" description="Disordered" evidence="1">
    <location>
        <begin position="29"/>
        <end position="53"/>
    </location>
</feature>